<gene>
    <name evidence="2" type="ORF">ACFQ2C_12680</name>
</gene>
<comment type="caution">
    <text evidence="2">The sequence shown here is derived from an EMBL/GenBank/DDBJ whole genome shotgun (WGS) entry which is preliminary data.</text>
</comment>
<dbReference type="Proteomes" id="UP001597205">
    <property type="component" value="Unassembled WGS sequence"/>
</dbReference>
<dbReference type="EMBL" id="JBHTKY010000019">
    <property type="protein sequence ID" value="MFD1166462.1"/>
    <property type="molecule type" value="Genomic_DNA"/>
</dbReference>
<accession>A0ABW3RPN5</accession>
<sequence>MNIIKKTYGPSLLGLAVIGTAFSMSAFTESNSSTARLAGEIYVNSSSGEYTPLSGAYDPNNCQENSTNTCAWQRTEKPGSVPSTFSASQADDLKAQGLIVEMDAKKGVYIP</sequence>
<feature type="signal peptide" evidence="1">
    <location>
        <begin position="1"/>
        <end position="26"/>
    </location>
</feature>
<reference evidence="3" key="1">
    <citation type="journal article" date="2019" name="Int. J. Syst. Evol. Microbiol.">
        <title>The Global Catalogue of Microorganisms (GCM) 10K type strain sequencing project: providing services to taxonomists for standard genome sequencing and annotation.</title>
        <authorList>
            <consortium name="The Broad Institute Genomics Platform"/>
            <consortium name="The Broad Institute Genome Sequencing Center for Infectious Disease"/>
            <person name="Wu L."/>
            <person name="Ma J."/>
        </authorList>
    </citation>
    <scope>NUCLEOTIDE SEQUENCE [LARGE SCALE GENOMIC DNA]</scope>
    <source>
        <strain evidence="3">CCUG 52468</strain>
    </source>
</reference>
<evidence type="ECO:0000313" key="2">
    <source>
        <dbReference type="EMBL" id="MFD1166462.1"/>
    </source>
</evidence>
<organism evidence="2 3">
    <name type="scientific">Sphingobacterium daejeonense</name>
    <dbReference type="NCBI Taxonomy" id="371142"/>
    <lineage>
        <taxon>Bacteria</taxon>
        <taxon>Pseudomonadati</taxon>
        <taxon>Bacteroidota</taxon>
        <taxon>Sphingobacteriia</taxon>
        <taxon>Sphingobacteriales</taxon>
        <taxon>Sphingobacteriaceae</taxon>
        <taxon>Sphingobacterium</taxon>
    </lineage>
</organism>
<evidence type="ECO:0000256" key="1">
    <source>
        <dbReference type="SAM" id="SignalP"/>
    </source>
</evidence>
<feature type="chain" id="PRO_5045182495" evidence="1">
    <location>
        <begin position="27"/>
        <end position="111"/>
    </location>
</feature>
<evidence type="ECO:0000313" key="3">
    <source>
        <dbReference type="Proteomes" id="UP001597205"/>
    </source>
</evidence>
<name>A0ABW3RPN5_9SPHI</name>
<protein>
    <submittedName>
        <fullName evidence="2">Uncharacterized protein</fullName>
    </submittedName>
</protein>
<keyword evidence="1" id="KW-0732">Signal</keyword>
<dbReference type="RefSeq" id="WP_380897135.1">
    <property type="nucleotide sequence ID" value="NZ_JBHTKY010000019.1"/>
</dbReference>
<keyword evidence="3" id="KW-1185">Reference proteome</keyword>
<proteinExistence type="predicted"/>